<reference evidence="1" key="1">
    <citation type="submission" date="2025-02" db="EMBL/GenBank/DDBJ databases">
        <authorList>
            <consortium name="NCBI Genome Project"/>
        </authorList>
    </citation>
    <scope>NUCLEOTIDE SEQUENCE</scope>
</reference>
<evidence type="ECO:0000313" key="1">
    <source>
        <dbReference type="RefSeq" id="XP_059600551.1"/>
    </source>
</evidence>
<organism evidence="1">
    <name type="scientific">Aspergillus niger</name>
    <dbReference type="NCBI Taxonomy" id="5061"/>
    <lineage>
        <taxon>Eukaryota</taxon>
        <taxon>Fungi</taxon>
        <taxon>Dikarya</taxon>
        <taxon>Ascomycota</taxon>
        <taxon>Pezizomycotina</taxon>
        <taxon>Eurotiomycetes</taxon>
        <taxon>Eurotiomycetidae</taxon>
        <taxon>Eurotiales</taxon>
        <taxon>Aspergillaceae</taxon>
        <taxon>Aspergillus</taxon>
        <taxon>Aspergillus subgen. Circumdati</taxon>
    </lineage>
</organism>
<accession>A0AAJ8BQ57</accession>
<name>A0AAJ8BQ57_ASPNG</name>
<sequence length="324" mass="35222">MVDTIAEKVIFCRLAVKVCADRITREVESPDLLGSQRYIVLAYLAQIADLTESTYGTQTTSLFNDLGSLVYLYEGRLFLPNCLLSIFTRVPLCGGCNVLMKWAVRLRVRQAATISGALGTTVLWTLHAYNKAAGLVMNNIIVGTGMGDAACVRRCQVVSCWRERPGSLPNMSRDQGIRGYLPGTNRSSESVRQFVSSTRLLEVSSGAQKPDYERPRPIEGGECELAWEAWAGVGVNFRQTARGSQDGDDLAMGTMSSDGPELGVQAVLKVSGIMLARIPFHCLVLGLSTSFGLFQPPPHSVDIICATVSSRQEAWVWSGHTGVP</sequence>
<gene>
    <name evidence="1" type="ORF">An04g04560</name>
</gene>
<proteinExistence type="predicted"/>
<dbReference type="VEuPathDB" id="FungiDB:An04g04560"/>
<dbReference type="RefSeq" id="XP_059600551.1">
    <property type="nucleotide sequence ID" value="XM_059747487.1"/>
</dbReference>
<dbReference type="GeneID" id="84590888"/>
<dbReference type="AlphaFoldDB" id="A0AAJ8BQ57"/>
<dbReference type="KEGG" id="ang:An04g04560"/>
<protein>
    <submittedName>
        <fullName evidence="1">Uncharacterized protein</fullName>
    </submittedName>
</protein>
<reference evidence="1" key="2">
    <citation type="submission" date="2025-08" db="UniProtKB">
        <authorList>
            <consortium name="RefSeq"/>
        </authorList>
    </citation>
    <scope>IDENTIFICATION</scope>
</reference>